<reference evidence="1 2" key="1">
    <citation type="submission" date="2015-07" db="EMBL/GenBank/DDBJ databases">
        <title>Genome analysis of myxobacterium Chondromyces crocatus Cm c5 reveals a high potential for natural compound synthesis and the genetic basis for the loss of fruiting body formation.</title>
        <authorList>
            <person name="Zaburannyi N."/>
            <person name="Bunk B."/>
            <person name="Maier J."/>
            <person name="Overmann J."/>
            <person name="Mueller R."/>
        </authorList>
    </citation>
    <scope>NUCLEOTIDE SEQUENCE [LARGE SCALE GENOMIC DNA]</scope>
    <source>
        <strain evidence="1 2">Cm c5</strain>
    </source>
</reference>
<dbReference type="KEGG" id="ccro:CMC5_037510"/>
<sequence length="631" mass="70220">MSKVEFIQSHEPPVESGVYRLHLEQRIAPAKSTDTRIPTRTYAQSMVFSVTGERFDWLDPQSLVAVFPADGSQGDHANVLPHMTFTRSTLPWERSPDDTASGLAWLTLLLFRDTDDEVPALQTMTVGDLLDVSKRPENVKFPSITLEPTQRATDKVCVIDVKASALKKLIPTKSEVSLLAHVRLQQQGDGIEGGPVATTIFCNRLPQSGGMSTVYCVSVEQRYPDENFDFQGAGDDDYIRLVCLQSFSFSCISGNFSEFLEELDSGPLTLKDLANDPQNPAQSLLQSGFVPLRHRMRGGDRTVSWYHGPCGTGADPDEIRLPVQSGDQLVRYDTTTSLFDVSYAAAWQLGRMLTLKNQGVSLSLYDWKRNQAQAIKQGKQRVPHLPLKPQAINTDTPRPVAAWFRDLSLLRYIPFSYLVPDARLLPIESIRFFTVDALWMDCLLDGAFSIGRVTDGDWKVDAKTPQKHPFRKMSGFFMRSQVVSGWPGLLVEGYSEVIDDEDAVPAADKALPLLRMERLSENTLLCLFAGELGTVDIHQKPETLHYGLEEPTGTPLAFHKQVRDLTTGDVLDTIDIPWQDEDLGVVSVTQFNAALAKVANANQETPTTFTSAQFGMEMMEGVQKVRFARKA</sequence>
<dbReference type="OrthoDB" id="4846903at2"/>
<dbReference type="STRING" id="52.CMC5_037510"/>
<dbReference type="RefSeq" id="WP_050431661.1">
    <property type="nucleotide sequence ID" value="NZ_CP012159.1"/>
</dbReference>
<gene>
    <name evidence="1" type="ORF">CMC5_037510</name>
</gene>
<protein>
    <submittedName>
        <fullName evidence="1">Uncharacterized protein</fullName>
    </submittedName>
</protein>
<organism evidence="1 2">
    <name type="scientific">Chondromyces crocatus</name>
    <dbReference type="NCBI Taxonomy" id="52"/>
    <lineage>
        <taxon>Bacteria</taxon>
        <taxon>Pseudomonadati</taxon>
        <taxon>Myxococcota</taxon>
        <taxon>Polyangia</taxon>
        <taxon>Polyangiales</taxon>
        <taxon>Polyangiaceae</taxon>
        <taxon>Chondromyces</taxon>
    </lineage>
</organism>
<proteinExistence type="predicted"/>
<dbReference type="EMBL" id="CP012159">
    <property type="protein sequence ID" value="AKT39602.1"/>
    <property type="molecule type" value="Genomic_DNA"/>
</dbReference>
<dbReference type="PATRIC" id="fig|52.7.peg.4127"/>
<accession>A0A0K1EFZ9</accession>
<evidence type="ECO:0000313" key="2">
    <source>
        <dbReference type="Proteomes" id="UP000067626"/>
    </source>
</evidence>
<evidence type="ECO:0000313" key="1">
    <source>
        <dbReference type="EMBL" id="AKT39602.1"/>
    </source>
</evidence>
<name>A0A0K1EFZ9_CHOCO</name>
<dbReference type="Proteomes" id="UP000067626">
    <property type="component" value="Chromosome"/>
</dbReference>
<keyword evidence="2" id="KW-1185">Reference proteome</keyword>
<dbReference type="AlphaFoldDB" id="A0A0K1EFZ9"/>